<evidence type="ECO:0000313" key="11">
    <source>
        <dbReference type="EMBL" id="KAH7160614.1"/>
    </source>
</evidence>
<dbReference type="Gene3D" id="3.30.160.60">
    <property type="entry name" value="Classic Zinc Finger"/>
    <property type="match status" value="1"/>
</dbReference>
<evidence type="ECO:0000256" key="1">
    <source>
        <dbReference type="ARBA" id="ARBA00004123"/>
    </source>
</evidence>
<sequence length="346" mass="39224">MSDYLNEDMVNVAMADLATIDWPSHISLWEDPHSIGQPFDFNDRASPSVPQEAQEARDPNYSDDSTALDQPQPLYPMHSACSDVQASSSLTPPLHDANPHPALASMLEHAPVSTGATNECIECGETFNLKSDLDFHGSDERHSPFACTCGSRFSRRDVLVRHLKTKNNARPQHPCPFCKRHRGKSAFHRKDHLKQHVDEYHKIDIEERLPEMKSLGLVSTRSKDVIAFGCHIPDCRDYRDVHFYVQSDQEQKETAPFTKYSQYTKHLKAMHETTRFPCPVPGCDRVGGKGFQRGKALISHHQSTHPDRPSFVPTSALSNNMMPCPFPNCTEEVFIAFQRWHAQKHL</sequence>
<keyword evidence="7" id="KW-0539">Nucleus</keyword>
<comment type="caution">
    <text evidence="11">The sequence shown here is derived from an EMBL/GenBank/DDBJ whole genome shotgun (WGS) entry which is preliminary data.</text>
</comment>
<dbReference type="OrthoDB" id="5082345at2759"/>
<dbReference type="EMBL" id="JAGMUV010000004">
    <property type="protein sequence ID" value="KAH7160614.1"/>
    <property type="molecule type" value="Genomic_DNA"/>
</dbReference>
<dbReference type="PROSITE" id="PS50157">
    <property type="entry name" value="ZINC_FINGER_C2H2_2"/>
    <property type="match status" value="2"/>
</dbReference>
<feature type="domain" description="C2H2-type" evidence="10">
    <location>
        <begin position="145"/>
        <end position="171"/>
    </location>
</feature>
<organism evidence="11 12">
    <name type="scientific">Dactylonectria macrodidyma</name>
    <dbReference type="NCBI Taxonomy" id="307937"/>
    <lineage>
        <taxon>Eukaryota</taxon>
        <taxon>Fungi</taxon>
        <taxon>Dikarya</taxon>
        <taxon>Ascomycota</taxon>
        <taxon>Pezizomycotina</taxon>
        <taxon>Sordariomycetes</taxon>
        <taxon>Hypocreomycetidae</taxon>
        <taxon>Hypocreales</taxon>
        <taxon>Nectriaceae</taxon>
        <taxon>Dactylonectria</taxon>
    </lineage>
</organism>
<keyword evidence="4" id="KW-0862">Zinc</keyword>
<dbReference type="AlphaFoldDB" id="A0A9P9JBM2"/>
<dbReference type="InterPro" id="IPR013087">
    <property type="entry name" value="Znf_C2H2_type"/>
</dbReference>
<evidence type="ECO:0000256" key="6">
    <source>
        <dbReference type="ARBA" id="ARBA00023163"/>
    </source>
</evidence>
<dbReference type="InterPro" id="IPR051061">
    <property type="entry name" value="Zinc_finger_trans_reg"/>
</dbReference>
<dbReference type="PANTHER" id="PTHR46179:SF13">
    <property type="entry name" value="C2H2-TYPE DOMAIN-CONTAINING PROTEIN"/>
    <property type="match status" value="1"/>
</dbReference>
<dbReference type="Proteomes" id="UP000738349">
    <property type="component" value="Unassembled WGS sequence"/>
</dbReference>
<keyword evidence="2" id="KW-0479">Metal-binding</keyword>
<dbReference type="PANTHER" id="PTHR46179">
    <property type="entry name" value="ZINC FINGER PROTEIN"/>
    <property type="match status" value="1"/>
</dbReference>
<evidence type="ECO:0000256" key="7">
    <source>
        <dbReference type="ARBA" id="ARBA00023242"/>
    </source>
</evidence>
<dbReference type="GO" id="GO:0006357">
    <property type="term" value="P:regulation of transcription by RNA polymerase II"/>
    <property type="evidence" value="ECO:0007669"/>
    <property type="project" value="TreeGrafter"/>
</dbReference>
<dbReference type="SMART" id="SM00355">
    <property type="entry name" value="ZnF_C2H2"/>
    <property type="match status" value="3"/>
</dbReference>
<proteinExistence type="predicted"/>
<protein>
    <recommendedName>
        <fullName evidence="10">C2H2-type domain-containing protein</fullName>
    </recommendedName>
</protein>
<evidence type="ECO:0000256" key="4">
    <source>
        <dbReference type="ARBA" id="ARBA00022833"/>
    </source>
</evidence>
<keyword evidence="5" id="KW-0805">Transcription regulation</keyword>
<reference evidence="11" key="1">
    <citation type="journal article" date="2021" name="Nat. Commun.">
        <title>Genetic determinants of endophytism in the Arabidopsis root mycobiome.</title>
        <authorList>
            <person name="Mesny F."/>
            <person name="Miyauchi S."/>
            <person name="Thiergart T."/>
            <person name="Pickel B."/>
            <person name="Atanasova L."/>
            <person name="Karlsson M."/>
            <person name="Huettel B."/>
            <person name="Barry K.W."/>
            <person name="Haridas S."/>
            <person name="Chen C."/>
            <person name="Bauer D."/>
            <person name="Andreopoulos W."/>
            <person name="Pangilinan J."/>
            <person name="LaButti K."/>
            <person name="Riley R."/>
            <person name="Lipzen A."/>
            <person name="Clum A."/>
            <person name="Drula E."/>
            <person name="Henrissat B."/>
            <person name="Kohler A."/>
            <person name="Grigoriev I.V."/>
            <person name="Martin F.M."/>
            <person name="Hacquard S."/>
        </authorList>
    </citation>
    <scope>NUCLEOTIDE SEQUENCE</scope>
    <source>
        <strain evidence="11">MPI-CAGE-AT-0147</strain>
    </source>
</reference>
<dbReference type="GO" id="GO:0008270">
    <property type="term" value="F:zinc ion binding"/>
    <property type="evidence" value="ECO:0007669"/>
    <property type="project" value="UniProtKB-KW"/>
</dbReference>
<evidence type="ECO:0000259" key="10">
    <source>
        <dbReference type="PROSITE" id="PS50157"/>
    </source>
</evidence>
<evidence type="ECO:0000256" key="9">
    <source>
        <dbReference type="SAM" id="MobiDB-lite"/>
    </source>
</evidence>
<gene>
    <name evidence="11" type="ORF">EDB81DRAFT_755255</name>
</gene>
<evidence type="ECO:0000256" key="2">
    <source>
        <dbReference type="ARBA" id="ARBA00022723"/>
    </source>
</evidence>
<comment type="subcellular location">
    <subcellularLocation>
        <location evidence="1">Nucleus</location>
    </subcellularLocation>
</comment>
<dbReference type="GO" id="GO:0005634">
    <property type="term" value="C:nucleus"/>
    <property type="evidence" value="ECO:0007669"/>
    <property type="project" value="UniProtKB-SubCell"/>
</dbReference>
<dbReference type="PROSITE" id="PS00028">
    <property type="entry name" value="ZINC_FINGER_C2H2_1"/>
    <property type="match status" value="1"/>
</dbReference>
<evidence type="ECO:0000256" key="8">
    <source>
        <dbReference type="PROSITE-ProRule" id="PRU00042"/>
    </source>
</evidence>
<accession>A0A9P9JBM2</accession>
<name>A0A9P9JBM2_9HYPO</name>
<keyword evidence="3 8" id="KW-0863">Zinc-finger</keyword>
<evidence type="ECO:0000256" key="3">
    <source>
        <dbReference type="ARBA" id="ARBA00022771"/>
    </source>
</evidence>
<keyword evidence="12" id="KW-1185">Reference proteome</keyword>
<feature type="domain" description="C2H2-type" evidence="10">
    <location>
        <begin position="118"/>
        <end position="143"/>
    </location>
</feature>
<evidence type="ECO:0000256" key="5">
    <source>
        <dbReference type="ARBA" id="ARBA00023015"/>
    </source>
</evidence>
<feature type="region of interest" description="Disordered" evidence="9">
    <location>
        <begin position="37"/>
        <end position="79"/>
    </location>
</feature>
<evidence type="ECO:0000313" key="12">
    <source>
        <dbReference type="Proteomes" id="UP000738349"/>
    </source>
</evidence>
<keyword evidence="6" id="KW-0804">Transcription</keyword>